<keyword evidence="2" id="KW-1185">Reference proteome</keyword>
<sequence>MICQIAPNIKLTGAVQSGTVQFGNMVFDWDEEKARSNFAKHNVSFDEATSVFDDPLFLTFADPEHSLQEQRFIIMGESARGRLLVVSYTDRAGTTRLISARPATRKERKAYESDL</sequence>
<organism evidence="1 2">
    <name type="scientific">Tolypothrix tenuis PCC 7101</name>
    <dbReference type="NCBI Taxonomy" id="231146"/>
    <lineage>
        <taxon>Bacteria</taxon>
        <taxon>Bacillati</taxon>
        <taxon>Cyanobacteriota</taxon>
        <taxon>Cyanophyceae</taxon>
        <taxon>Nostocales</taxon>
        <taxon>Tolypothrichaceae</taxon>
        <taxon>Tolypothrix</taxon>
    </lineage>
</organism>
<accession>A0A1Z4MUI9</accession>
<proteinExistence type="predicted"/>
<gene>
    <name evidence="1" type="ORF">NIES37_10820</name>
</gene>
<dbReference type="EMBL" id="AP018248">
    <property type="protein sequence ID" value="BAY97145.1"/>
    <property type="molecule type" value="Genomic_DNA"/>
</dbReference>
<evidence type="ECO:0008006" key="3">
    <source>
        <dbReference type="Google" id="ProtNLM"/>
    </source>
</evidence>
<evidence type="ECO:0000313" key="2">
    <source>
        <dbReference type="Proteomes" id="UP000218785"/>
    </source>
</evidence>
<dbReference type="InterPro" id="IPR038573">
    <property type="entry name" value="BrnT_sf"/>
</dbReference>
<evidence type="ECO:0000313" key="1">
    <source>
        <dbReference type="EMBL" id="BAY97145.1"/>
    </source>
</evidence>
<dbReference type="Gene3D" id="3.10.450.530">
    <property type="entry name" value="Ribonuclease toxin, BrnT, of type II toxin-antitoxin system"/>
    <property type="match status" value="1"/>
</dbReference>
<protein>
    <recommendedName>
        <fullName evidence="3">BrnT family toxin</fullName>
    </recommendedName>
</protein>
<dbReference type="AlphaFoldDB" id="A0A1Z4MUI9"/>
<dbReference type="InterPro" id="IPR007460">
    <property type="entry name" value="BrnT_toxin"/>
</dbReference>
<name>A0A1Z4MUI9_9CYAN</name>
<dbReference type="Proteomes" id="UP000218785">
    <property type="component" value="Chromosome"/>
</dbReference>
<dbReference type="Pfam" id="PF04365">
    <property type="entry name" value="BrnT_toxin"/>
    <property type="match status" value="1"/>
</dbReference>
<dbReference type="KEGG" id="ttq:NIES37_10820"/>
<reference evidence="1 2" key="1">
    <citation type="submission" date="2017-06" db="EMBL/GenBank/DDBJ databases">
        <title>Genome sequencing of cyanobaciteial culture collection at National Institute for Environmental Studies (NIES).</title>
        <authorList>
            <person name="Hirose Y."/>
            <person name="Shimura Y."/>
            <person name="Fujisawa T."/>
            <person name="Nakamura Y."/>
            <person name="Kawachi M."/>
        </authorList>
    </citation>
    <scope>NUCLEOTIDE SEQUENCE [LARGE SCALE GENOMIC DNA]</scope>
    <source>
        <strain evidence="1 2">NIES-37</strain>
    </source>
</reference>